<dbReference type="RefSeq" id="YP_010649638.1">
    <property type="nucleotide sequence ID" value="NC_070771.1"/>
</dbReference>
<protein>
    <recommendedName>
        <fullName evidence="3">Minor tail protein</fullName>
    </recommendedName>
</protein>
<dbReference type="KEGG" id="vg:77925193"/>
<proteinExistence type="predicted"/>
<organism evidence="1 2">
    <name type="scientific">Arthrobacter phage Shoya</name>
    <dbReference type="NCBI Taxonomy" id="2704035"/>
    <lineage>
        <taxon>Viruses</taxon>
        <taxon>Duplodnaviria</taxon>
        <taxon>Heunggongvirae</taxon>
        <taxon>Uroviricota</taxon>
        <taxon>Caudoviricetes</taxon>
        <taxon>Shoyavirus</taxon>
        <taxon>Shoyavirus shoya</taxon>
    </lineage>
</organism>
<reference evidence="1 2" key="1">
    <citation type="submission" date="2020-01" db="EMBL/GenBank/DDBJ databases">
        <authorList>
            <person name="Burbank J.R."/>
            <person name="Falkowski A.F."/>
            <person name="Granberg A.K."/>
            <person name="Hofbauer A.R."/>
            <person name="Heubel C."/>
            <person name="Larson S.M."/>
            <person name="Streitz R.J."/>
            <person name="Zoubek K.J."/>
            <person name="Bonilla J.A."/>
            <person name="Klyczek K."/>
            <person name="Garlena R.A."/>
            <person name="Russell D.A."/>
            <person name="Pope W.H."/>
            <person name="Jacobs-Sera D."/>
            <person name="Hatfull G.F."/>
        </authorList>
    </citation>
    <scope>NUCLEOTIDE SEQUENCE [LARGE SCALE GENOMIC DNA]</scope>
</reference>
<sequence>MAIITGGYDGTVDEVQFAGLMPRYSVVGPDDFKATTQAGDRIVAIGNGTALGPGTIDVASNLPVIQFAAAATGTTRWDLVALRRDWQPPGGVSEIVIIQGGTSEAYPAVGTSTTAWNRRPGIMDDQPLYLQQVNGTLLGTRIDLRCWLSNGGLIAAHDKAKTYLQTLGTEVLINGVRWQYRIGANNVLEWWAGDVVYYNPLPVNGYSTYGDITVEQVGQKKRVIVDITIERTGQNIDLTTAWSGFGPVLPAAARGLAPVKYPPVAIVGGGNNGHATISVDPSDGVMKIRGITNFQWTTGALATLNLSYII</sequence>
<dbReference type="Proteomes" id="UP000501785">
    <property type="component" value="Segment"/>
</dbReference>
<evidence type="ECO:0000313" key="1">
    <source>
        <dbReference type="EMBL" id="QIG57689.1"/>
    </source>
</evidence>
<evidence type="ECO:0008006" key="3">
    <source>
        <dbReference type="Google" id="ProtNLM"/>
    </source>
</evidence>
<accession>A0A6G6XHU9</accession>
<evidence type="ECO:0000313" key="2">
    <source>
        <dbReference type="Proteomes" id="UP000501785"/>
    </source>
</evidence>
<name>A0A6G6XHU9_9CAUD</name>
<dbReference type="GeneID" id="77925193"/>
<dbReference type="EMBL" id="MN908684">
    <property type="protein sequence ID" value="QIG57689.1"/>
    <property type="molecule type" value="Genomic_DNA"/>
</dbReference>
<gene>
    <name evidence="1" type="primary">18</name>
    <name evidence="1" type="ORF">SEA_SHOYA_18</name>
</gene>
<keyword evidence="2" id="KW-1185">Reference proteome</keyword>